<sequence>MASNNTEGKLVSTTTFTPLQQGEVQLYAYELPPVAPGSYTVSINQSVTADGVKEDLPTTVKDFEVKAIDLYSLSPLLVHSFYPPRLHEVPGTELPQIVLKGAVPWVHHLENSEELAAPVPWLALLVFRPSELDVPSEVKDVGSKPSSTMAITLPRDTVAKTTKFEKCHPLPPNVTSESADFVFLRGSTFKSYFEDQTPGASQQKPSLRRYPYLVHIKKFHEDGSDSPWTKLSTVLGHRINTSSLAGPQLRHAHLVSLEGVHTRIDWATAIKDDGVVPLVSLYSWSFKWTEDSSLSSGAIFNHIKGNVRPLALDLHEPGEDKDEKEKRGRDWVKKRLNEGYTIVRHRDIAGQTSMALYRGPLTPRQPLRVQIKPSMHGTDLQIVNTTTQLLDVSYSMAWDLGRSFATRNAKFASAITALRRKLCVRAALGPAGGIGSTGDVTKGPSSNTELIADVVGKLQHLFSKVDGQDGKIKLHTKLETFPAGGPNRWLVSQSAASTAPPGVMTHAKLKRNLEKYVRGWLTQAAERLANEKDQNTTSENGEFDQVIRYVVADLLSLKFIPPLYLFPDPRVLLPEHISTFLIDDAWVDAMIDGALGIGNSVGGHDDPAKEEIRHAINKYLEKRTSPRANAPASGLVLKSGIVDSFPDMKIKATSEDGVAVPVLQTQQRDMTMALFDRDATGKVADLKIEFQLPTHQNQYSLHRENTDDLRIVFDLWPYLKDAGDPASGTQPESRRWQKGDEVGVPGIERIVDWDTGVLVPQAIFDAGNKTALEKLGADKYKEPSPDSGSVYLSIFLQGRDSVLIVPFKASNNVTHNVARQLFPERQEVSQITGPETSAVVYSLKQAVEPKTRPPVTSVFAKTVYTLQFPGKSIPLQAYPVVDIVFAFWPAEASRDYFQKPAKGEVVKELRIERLDVIIPIGDGADHLLAPDAPLPSVRVIGSGMRWTATSYRLSPAQLEAEKVYVADDSADHLMVRLRPRGTASIAARTVGATDPSFVLTGATINGVLGDKVPILTRDTYLWDGTNGADGERIAAMDHDVYVAKE</sequence>
<accession>A0ABR1HHM5</accession>
<evidence type="ECO:0000313" key="1">
    <source>
        <dbReference type="EMBL" id="KAK7420243.1"/>
    </source>
</evidence>
<gene>
    <name evidence="1" type="ORF">QQX98_002898</name>
</gene>
<comment type="caution">
    <text evidence="1">The sequence shown here is derived from an EMBL/GenBank/DDBJ whole genome shotgun (WGS) entry which is preliminary data.</text>
</comment>
<proteinExistence type="predicted"/>
<name>A0ABR1HHM5_9HYPO</name>
<dbReference type="Proteomes" id="UP001498476">
    <property type="component" value="Unassembled WGS sequence"/>
</dbReference>
<protein>
    <submittedName>
        <fullName evidence="1">Uncharacterized protein</fullName>
    </submittedName>
</protein>
<reference evidence="1 2" key="1">
    <citation type="journal article" date="2025" name="Microbiol. Resour. Announc.">
        <title>Draft genome sequences for Neonectria magnoliae and Neonectria punicea, canker pathogens of Liriodendron tulipifera and Acer saccharum in West Virginia.</title>
        <authorList>
            <person name="Petronek H.M."/>
            <person name="Kasson M.T."/>
            <person name="Metheny A.M."/>
            <person name="Stauder C.M."/>
            <person name="Lovett B."/>
            <person name="Lynch S.C."/>
            <person name="Garnas J.R."/>
            <person name="Kasson L.R."/>
            <person name="Stajich J.E."/>
        </authorList>
    </citation>
    <scope>NUCLEOTIDE SEQUENCE [LARGE SCALE GENOMIC DNA]</scope>
    <source>
        <strain evidence="1 2">NRRL 64653</strain>
    </source>
</reference>
<organism evidence="1 2">
    <name type="scientific">Neonectria punicea</name>
    <dbReference type="NCBI Taxonomy" id="979145"/>
    <lineage>
        <taxon>Eukaryota</taxon>
        <taxon>Fungi</taxon>
        <taxon>Dikarya</taxon>
        <taxon>Ascomycota</taxon>
        <taxon>Pezizomycotina</taxon>
        <taxon>Sordariomycetes</taxon>
        <taxon>Hypocreomycetidae</taxon>
        <taxon>Hypocreales</taxon>
        <taxon>Nectriaceae</taxon>
        <taxon>Neonectria</taxon>
    </lineage>
</organism>
<dbReference type="EMBL" id="JAZAVJ010000031">
    <property type="protein sequence ID" value="KAK7420243.1"/>
    <property type="molecule type" value="Genomic_DNA"/>
</dbReference>
<evidence type="ECO:0000313" key="2">
    <source>
        <dbReference type="Proteomes" id="UP001498476"/>
    </source>
</evidence>
<keyword evidence="2" id="KW-1185">Reference proteome</keyword>